<evidence type="ECO:0000256" key="7">
    <source>
        <dbReference type="ARBA" id="ARBA00050056"/>
    </source>
</evidence>
<evidence type="ECO:0000313" key="8">
    <source>
        <dbReference type="EMBL" id="WTW68797.1"/>
    </source>
</evidence>
<evidence type="ECO:0000256" key="1">
    <source>
        <dbReference type="ARBA" id="ARBA00008172"/>
    </source>
</evidence>
<dbReference type="GO" id="GO:0004519">
    <property type="term" value="F:endonuclease activity"/>
    <property type="evidence" value="ECO:0007669"/>
    <property type="project" value="UniProtKB-KW"/>
</dbReference>
<evidence type="ECO:0000256" key="2">
    <source>
        <dbReference type="ARBA" id="ARBA00022649"/>
    </source>
</evidence>
<dbReference type="GO" id="GO:0016787">
    <property type="term" value="F:hydrolase activity"/>
    <property type="evidence" value="ECO:0007669"/>
    <property type="project" value="UniProtKB-KW"/>
</dbReference>
<accession>A0AAU2VQJ2</accession>
<evidence type="ECO:0000256" key="5">
    <source>
        <dbReference type="ARBA" id="ARBA00022801"/>
    </source>
</evidence>
<evidence type="ECO:0000256" key="3">
    <source>
        <dbReference type="ARBA" id="ARBA00022722"/>
    </source>
</evidence>
<dbReference type="InterPro" id="IPR009614">
    <property type="entry name" value="YoeB_toxin"/>
</dbReference>
<dbReference type="Pfam" id="PF06769">
    <property type="entry name" value="YoeB_toxin"/>
    <property type="match status" value="1"/>
</dbReference>
<reference evidence="8" key="1">
    <citation type="submission" date="2022-10" db="EMBL/GenBank/DDBJ databases">
        <title>The complete genomes of actinobacterial strains from the NBC collection.</title>
        <authorList>
            <person name="Joergensen T.S."/>
            <person name="Alvarez Arevalo M."/>
            <person name="Sterndorff E.B."/>
            <person name="Faurdal D."/>
            <person name="Vuksanovic O."/>
            <person name="Mourched A.-S."/>
            <person name="Charusanti P."/>
            <person name="Shaw S."/>
            <person name="Blin K."/>
            <person name="Weber T."/>
        </authorList>
    </citation>
    <scope>NUCLEOTIDE SEQUENCE</scope>
    <source>
        <strain evidence="8">NBC_00008</strain>
    </source>
</reference>
<dbReference type="PANTHER" id="PTHR38039:SF1">
    <property type="entry name" value="TOXIN YOEB"/>
    <property type="match status" value="1"/>
</dbReference>
<dbReference type="SUPFAM" id="SSF143011">
    <property type="entry name" value="RelE-like"/>
    <property type="match status" value="1"/>
</dbReference>
<gene>
    <name evidence="8" type="ORF">OG398_11240</name>
</gene>
<evidence type="ECO:0000256" key="4">
    <source>
        <dbReference type="ARBA" id="ARBA00022759"/>
    </source>
</evidence>
<dbReference type="GO" id="GO:0045892">
    <property type="term" value="P:negative regulation of DNA-templated transcription"/>
    <property type="evidence" value="ECO:0007669"/>
    <property type="project" value="TreeGrafter"/>
</dbReference>
<keyword evidence="4" id="KW-0255">Endonuclease</keyword>
<dbReference type="EMBL" id="CP108313">
    <property type="protein sequence ID" value="WTW68797.1"/>
    <property type="molecule type" value="Genomic_DNA"/>
</dbReference>
<organism evidence="8">
    <name type="scientific">Streptomyces sp. NBC_00008</name>
    <dbReference type="NCBI Taxonomy" id="2903610"/>
    <lineage>
        <taxon>Bacteria</taxon>
        <taxon>Bacillati</taxon>
        <taxon>Actinomycetota</taxon>
        <taxon>Actinomycetes</taxon>
        <taxon>Kitasatosporales</taxon>
        <taxon>Streptomycetaceae</taxon>
        <taxon>Streptomyces</taxon>
    </lineage>
</organism>
<keyword evidence="3" id="KW-0540">Nuclease</keyword>
<protein>
    <recommendedName>
        <fullName evidence="7">Endoribonuclease YoeB</fullName>
    </recommendedName>
    <alternativeName>
        <fullName evidence="6">Putative mRNA interferase YoeB</fullName>
    </alternativeName>
</protein>
<comment type="similarity">
    <text evidence="1">Belongs to the YoeB family.</text>
</comment>
<dbReference type="GO" id="GO:0006401">
    <property type="term" value="P:RNA catabolic process"/>
    <property type="evidence" value="ECO:0007669"/>
    <property type="project" value="InterPro"/>
</dbReference>
<dbReference type="InterPro" id="IPR035093">
    <property type="entry name" value="RelE/ParE_toxin_dom_sf"/>
</dbReference>
<sequence>MKTSFSDDGWEDYTHWADTDRKTLRRVNDLIKEIKRTPFEGRGKPEPLKGNLSGWWSRRITQEHRLVYRVTDSDGLEIIQARDHY</sequence>
<dbReference type="PANTHER" id="PTHR38039">
    <property type="entry name" value="TOXIN YOEB"/>
    <property type="match status" value="1"/>
</dbReference>
<evidence type="ECO:0000256" key="6">
    <source>
        <dbReference type="ARBA" id="ARBA00030388"/>
    </source>
</evidence>
<proteinExistence type="inferred from homology"/>
<dbReference type="Gene3D" id="3.30.2310.20">
    <property type="entry name" value="RelE-like"/>
    <property type="match status" value="1"/>
</dbReference>
<name>A0AAU2VQJ2_9ACTN</name>
<keyword evidence="2" id="KW-1277">Toxin-antitoxin system</keyword>
<dbReference type="AlphaFoldDB" id="A0AAU2VQJ2"/>
<dbReference type="NCBIfam" id="TIGR02116">
    <property type="entry name" value="toxin_Txe_YoeB"/>
    <property type="match status" value="1"/>
</dbReference>
<keyword evidence="5" id="KW-0378">Hydrolase</keyword>